<evidence type="ECO:0000256" key="3">
    <source>
        <dbReference type="SAM" id="SignalP"/>
    </source>
</evidence>
<gene>
    <name evidence="4" type="ORF">LF65_05033</name>
</gene>
<evidence type="ECO:0000313" key="4">
    <source>
        <dbReference type="EMBL" id="AJH01561.1"/>
    </source>
</evidence>
<protein>
    <submittedName>
        <fullName evidence="4">Cell wall-binding protein</fullName>
    </submittedName>
</protein>
<dbReference type="OrthoDB" id="1937958at2"/>
<feature type="chain" id="PRO_5002105837" evidence="3">
    <location>
        <begin position="27"/>
        <end position="571"/>
    </location>
</feature>
<evidence type="ECO:0000256" key="2">
    <source>
        <dbReference type="PROSITE-ProRule" id="PRU00591"/>
    </source>
</evidence>
<dbReference type="InterPro" id="IPR018337">
    <property type="entry name" value="Cell_wall/Cho-bd_repeat"/>
</dbReference>
<name>A0A0B5QKX9_CLOBE</name>
<accession>A0A0B5QKX9</accession>
<reference evidence="5" key="1">
    <citation type="submission" date="2014-12" db="EMBL/GenBank/DDBJ databases">
        <title>Genome sequence of Clostridium beijerinckii strain 59B.</title>
        <authorList>
            <person name="Little G.T."/>
            <person name="Minton N.P."/>
        </authorList>
    </citation>
    <scope>NUCLEOTIDE SEQUENCE [LARGE SCALE GENOMIC DNA]</scope>
    <source>
        <strain evidence="5">59B</strain>
    </source>
</reference>
<keyword evidence="1" id="KW-0677">Repeat</keyword>
<feature type="repeat" description="Cell wall-binding" evidence="2">
    <location>
        <begin position="533"/>
        <end position="552"/>
    </location>
</feature>
<evidence type="ECO:0000256" key="1">
    <source>
        <dbReference type="ARBA" id="ARBA00022737"/>
    </source>
</evidence>
<dbReference type="SUPFAM" id="SSF69360">
    <property type="entry name" value="Cell wall binding repeat"/>
    <property type="match status" value="1"/>
</dbReference>
<evidence type="ECO:0000313" key="5">
    <source>
        <dbReference type="Proteomes" id="UP000031866"/>
    </source>
</evidence>
<dbReference type="EMBL" id="CP010086">
    <property type="protein sequence ID" value="AJH01561.1"/>
    <property type="molecule type" value="Genomic_DNA"/>
</dbReference>
<sequence length="571" mass="62704">MLRKITKITNLLVAMVSFMSIVPANAAEVKKIEATEGTIYSGYAKGNGIYFTGEINGKDEAAYYISEDGEYHKIDGLDAGYEATNLLINKYLVLDDDNYVDLTDNYKALNGNITEDLEDEAETIVRKKIRADNDGRFDKSSYDGSKIIEATMEGSAKFLSGSNGLAIYDYTLKNPGINKTKSTIYSDLKGNYVDADYNLGSLKVCTTSDSVIIKNTEDTYEIKDNTKAYELKAELKEKKYITSVANTIYRYADLTIYRKEKGADDATYVPVTNELGFGKNGYNVTSGDSVTVLQKFLNEPAANDIDGIKYSKNSSIYFIADEDGNKEYLLGRSAADAVAKVGAATGGKAKIAGSTQALYGTYLDVTNKKIYSETLNLKSKNGFNYIDIGDYDSSDTDTLDQIPTPNGLACFLDDGYIKIWDGNESFVKLYKVDGAMDDFSISTKNNLIVWTEDDGVYSVIHNITKATNAETSADSTGTTAVTSATDNSKTTITGWIQNTDNTWNYILDSGTKKTGWLNNNGTWYYLNSEGTMQTGWINDNGTWYFCNTSGAMLSDTTIEGYQLGSNGAWVS</sequence>
<organism evidence="4 5">
    <name type="scientific">Clostridium beijerinckii</name>
    <name type="common">Clostridium MP</name>
    <dbReference type="NCBI Taxonomy" id="1520"/>
    <lineage>
        <taxon>Bacteria</taxon>
        <taxon>Bacillati</taxon>
        <taxon>Bacillota</taxon>
        <taxon>Clostridia</taxon>
        <taxon>Eubacteriales</taxon>
        <taxon>Clostridiaceae</taxon>
        <taxon>Clostridium</taxon>
    </lineage>
</organism>
<proteinExistence type="predicted"/>
<feature type="repeat" description="Cell wall-binding" evidence="2">
    <location>
        <begin position="513"/>
        <end position="532"/>
    </location>
</feature>
<dbReference type="Proteomes" id="UP000031866">
    <property type="component" value="Chromosome"/>
</dbReference>
<dbReference type="Gene3D" id="2.10.270.10">
    <property type="entry name" value="Cholin Binding"/>
    <property type="match status" value="1"/>
</dbReference>
<dbReference type="PROSITE" id="PS51170">
    <property type="entry name" value="CW"/>
    <property type="match status" value="2"/>
</dbReference>
<dbReference type="STRING" id="1520.LF65_05033"/>
<dbReference type="KEGG" id="cbei:LF65_05033"/>
<keyword evidence="3" id="KW-0732">Signal</keyword>
<dbReference type="AlphaFoldDB" id="A0A0B5QKX9"/>
<dbReference type="Pfam" id="PF19127">
    <property type="entry name" value="Choline_bind_3"/>
    <property type="match status" value="1"/>
</dbReference>
<feature type="signal peptide" evidence="3">
    <location>
        <begin position="1"/>
        <end position="26"/>
    </location>
</feature>
<dbReference type="RefSeq" id="WP_041899999.1">
    <property type="nucleotide sequence ID" value="NZ_CP010086.2"/>
</dbReference>